<dbReference type="InterPro" id="IPR050534">
    <property type="entry name" value="Coronavir_polyprotein_1ab"/>
</dbReference>
<keyword evidence="1" id="KW-0547">Nucleotide-binding</keyword>
<dbReference type="GO" id="GO:0005524">
    <property type="term" value="F:ATP binding"/>
    <property type="evidence" value="ECO:0007669"/>
    <property type="project" value="UniProtKB-KW"/>
</dbReference>
<dbReference type="InterPro" id="IPR027417">
    <property type="entry name" value="P-loop_NTPase"/>
</dbReference>
<dbReference type="PATRIC" id="fig|2162.9.peg.1887"/>
<keyword evidence="4" id="KW-0378">Hydrolase</keyword>
<keyword evidence="4" id="KW-0347">Helicase</keyword>
<reference evidence="4" key="1">
    <citation type="submission" date="2014-08" db="EMBL/GenBank/DDBJ databases">
        <authorList>
            <person name="Wibberg D."/>
        </authorList>
    </citation>
    <scope>NUCLEOTIDE SEQUENCE</scope>
</reference>
<accession>A0A090JX94</accession>
<dbReference type="Gene3D" id="2.30.30.940">
    <property type="match status" value="1"/>
</dbReference>
<proteinExistence type="predicted"/>
<evidence type="ECO:0000256" key="2">
    <source>
        <dbReference type="ARBA" id="ARBA00022840"/>
    </source>
</evidence>
<name>A0A090JX94_METFO</name>
<organism evidence="4">
    <name type="scientific">Methanobacterium formicicum</name>
    <dbReference type="NCBI Taxonomy" id="2162"/>
    <lineage>
        <taxon>Archaea</taxon>
        <taxon>Methanobacteriati</taxon>
        <taxon>Methanobacteriota</taxon>
        <taxon>Methanomada group</taxon>
        <taxon>Methanobacteria</taxon>
        <taxon>Methanobacteriales</taxon>
        <taxon>Methanobacteriaceae</taxon>
        <taxon>Methanobacterium</taxon>
    </lineage>
</organism>
<dbReference type="AlphaFoldDB" id="A0A090JX94"/>
<dbReference type="CDD" id="cd17933">
    <property type="entry name" value="DEXSc_RecD-like"/>
    <property type="match status" value="1"/>
</dbReference>
<evidence type="ECO:0000259" key="3">
    <source>
        <dbReference type="Pfam" id="PF13538"/>
    </source>
</evidence>
<dbReference type="GO" id="GO:0003678">
    <property type="term" value="F:DNA helicase activity"/>
    <property type="evidence" value="ECO:0007669"/>
    <property type="project" value="UniProtKB-ARBA"/>
</dbReference>
<dbReference type="EMBL" id="LN515531">
    <property type="protein sequence ID" value="CEA14161.1"/>
    <property type="molecule type" value="Genomic_DNA"/>
</dbReference>
<dbReference type="Pfam" id="PF13538">
    <property type="entry name" value="UvrD_C_2"/>
    <property type="match status" value="1"/>
</dbReference>
<gene>
    <name evidence="4" type="ORF">DSM1535_1836</name>
</gene>
<feature type="domain" description="UvrD-like helicase C-terminal" evidence="3">
    <location>
        <begin position="1016"/>
        <end position="1062"/>
    </location>
</feature>
<dbReference type="RefSeq" id="WP_052659996.1">
    <property type="nucleotide sequence ID" value="NZ_JARVXG010000037.1"/>
</dbReference>
<dbReference type="SUPFAM" id="SSF52540">
    <property type="entry name" value="P-loop containing nucleoside triphosphate hydrolases"/>
    <property type="match status" value="1"/>
</dbReference>
<dbReference type="PANTHER" id="PTHR43788">
    <property type="entry name" value="DNA2/NAM7 HELICASE FAMILY MEMBER"/>
    <property type="match status" value="1"/>
</dbReference>
<dbReference type="Gene3D" id="3.40.50.300">
    <property type="entry name" value="P-loop containing nucleotide triphosphate hydrolases"/>
    <property type="match status" value="2"/>
</dbReference>
<protein>
    <submittedName>
        <fullName evidence="4">Putative Viral (Superfamily 1) RNA helicase</fullName>
    </submittedName>
</protein>
<sequence length="1231" mass="141517">MFLNDEDVKYPTLHLSLRVPWHDDQWKGTVCKKPILNNSCLILERIADTRNDPKEDSLAGQSIEEIKPHEWPSCIIERGTFMADFAYSRTVKHPYAKSSRETHGHFKATPLFVPSYTASGVPFRWMLKENFEYYQKNYFLDMNLDWEPEMKFKSSWTQAYENQKALLDCFFEHVEVEKSLCFFYAKRVPFNEQSGRVIVGVGRVKNIGDSVEYDYKSKKPLRGLIWERNIKHSIRPDFEDGFLLPYHQAIEYMDENPESDFNPENITVFAPEGRQLEFSYATEHVTQDGAIETLLACEKALNKAKEYLPGPWNQCIKWIDARLGELWKLRGPYPGLGSALCAFGIDLSNFVASSITSNLPETVDPWDKVDEVFQDPSSHLPQKIASQIGRNHQKAWEKIKKERKDLLKLISRFELSPEQAEIIYDSDKRAELGLEFSDMDILKNPYLIYELTRHLEEKVSFQTVDHGIFTDPNMQSMFPLPEPSYIDTGVDERRVRSLVIDILEKAINEGHTLLPQGELRKRISETPIQPPCNLKKDIFEVVEDFFEGVITKVEMADGTPAYQLNYLNQMGEKIQNTVLKRSKAKRNKIDADWNALLEEKLCSWDEIETDDREIEKLARKEKTAALKELSESRVSVLIGPAGTGKTTLLSVLCNQQDIQNGGILLLAPTGKARVKLEQEMANPNLKAFTIAQFLTKLGGYDWKTSRYLLPTKPPQHFGKTVIIDESSMLTEEMLGAVLASVKGVQRLILVGDHNQLPPIGSGRPFVDIVKRLEPDNFSDPEIKVAPAFAELQIVRRQDGGDRDDLSLAKWFCGCQLEPGEDEIFDLVTGSKESPNIRFIQWNDPEELQDIILNTLLEEIKEINDFKDYNGFNESLGAYKNNKNYTEYSSEGAESWQILSPNKNWPYGVVNLNRLIHKKFRGGLIYHKKNKWDALNPLGFEELIAGDKVINVLNHVRYYYDPNTHKKEKGYLANGEIGIAVRDYKFGLNVEFSSQKDVTYGFAAYEFSEENTTLIELAYALTVHKAQGSEFKTVFLVLPNPSRLLSRELLYTALTRQKERVIILHQGPAVDLKKYTDDIWSDTARRFTNLFEKPSIIELDNRFLENRLINITKRGEAVRSKSEVIIADLLDSNEIDYTYEEKLDIDGVIKYPDFTIHDDDMGVDYYWEHCGMMQNPNYVHRWERKLQWYKDNDILPYENGGGENGTLIVTYDSEKGGISSKDIDELISEVLK</sequence>
<keyword evidence="2" id="KW-0067">ATP-binding</keyword>
<dbReference type="KEGG" id="mfi:DSM1535_1836"/>
<dbReference type="InterPro" id="IPR027785">
    <property type="entry name" value="UvrD-like_helicase_C"/>
</dbReference>
<dbReference type="CDD" id="cd18809">
    <property type="entry name" value="SF1_C_RecD"/>
    <property type="match status" value="1"/>
</dbReference>
<dbReference type="PANTHER" id="PTHR43788:SF6">
    <property type="entry name" value="DNA HELICASE B"/>
    <property type="match status" value="1"/>
</dbReference>
<evidence type="ECO:0000256" key="1">
    <source>
        <dbReference type="ARBA" id="ARBA00022741"/>
    </source>
</evidence>
<evidence type="ECO:0000313" key="4">
    <source>
        <dbReference type="EMBL" id="CEA14161.1"/>
    </source>
</evidence>
<dbReference type="Pfam" id="PF13604">
    <property type="entry name" value="AAA_30"/>
    <property type="match status" value="1"/>
</dbReference>